<keyword evidence="1" id="KW-0479">Metal-binding</keyword>
<keyword evidence="4" id="KW-0378">Hydrolase</keyword>
<feature type="compositionally biased region" description="Basic and acidic residues" evidence="2">
    <location>
        <begin position="621"/>
        <end position="635"/>
    </location>
</feature>
<keyword evidence="1" id="KW-0863">Zinc-finger</keyword>
<dbReference type="Proteomes" id="UP000217199">
    <property type="component" value="Unassembled WGS sequence"/>
</dbReference>
<dbReference type="SMART" id="SM00356">
    <property type="entry name" value="ZnF_C3H1"/>
    <property type="match status" value="1"/>
</dbReference>
<feature type="compositionally biased region" description="Polar residues" evidence="2">
    <location>
        <begin position="802"/>
        <end position="812"/>
    </location>
</feature>
<feature type="compositionally biased region" description="Low complexity" evidence="2">
    <location>
        <begin position="1009"/>
        <end position="1018"/>
    </location>
</feature>
<evidence type="ECO:0000313" key="4">
    <source>
        <dbReference type="EMBL" id="PAV23760.1"/>
    </source>
</evidence>
<feature type="compositionally biased region" description="Polar residues" evidence="2">
    <location>
        <begin position="845"/>
        <end position="854"/>
    </location>
</feature>
<dbReference type="STRING" id="2282107.A0A286UVX2"/>
<dbReference type="InterPro" id="IPR003959">
    <property type="entry name" value="ATPase_AAA_core"/>
</dbReference>
<gene>
    <name evidence="4" type="ORF">PNOK_0082800</name>
</gene>
<feature type="compositionally biased region" description="Basic and acidic residues" evidence="2">
    <location>
        <begin position="1046"/>
        <end position="1056"/>
    </location>
</feature>
<reference evidence="4 5" key="1">
    <citation type="journal article" date="2017" name="Mol. Ecol.">
        <title>Comparative and population genomic landscape of Phellinus noxius: A hypervariable fungus causing root rot in trees.</title>
        <authorList>
            <person name="Chung C.L."/>
            <person name="Lee T.J."/>
            <person name="Akiba M."/>
            <person name="Lee H.H."/>
            <person name="Kuo T.H."/>
            <person name="Liu D."/>
            <person name="Ke H.M."/>
            <person name="Yokoi T."/>
            <person name="Roa M.B."/>
            <person name="Lu M.J."/>
            <person name="Chang Y.Y."/>
            <person name="Ann P.J."/>
            <person name="Tsai J.N."/>
            <person name="Chen C.Y."/>
            <person name="Tzean S.S."/>
            <person name="Ota Y."/>
            <person name="Hattori T."/>
            <person name="Sahashi N."/>
            <person name="Liou R.F."/>
            <person name="Kikuchi T."/>
            <person name="Tsai I.J."/>
        </authorList>
    </citation>
    <scope>NUCLEOTIDE SEQUENCE [LARGE SCALE GENOMIC DNA]</scope>
    <source>
        <strain evidence="4 5">FFPRI411160</strain>
    </source>
</reference>
<dbReference type="InterPro" id="IPR000571">
    <property type="entry name" value="Znf_CCCH"/>
</dbReference>
<feature type="region of interest" description="Disordered" evidence="2">
    <location>
        <begin position="1088"/>
        <end position="1128"/>
    </location>
</feature>
<dbReference type="InParanoid" id="A0A286UVX2"/>
<dbReference type="PROSITE" id="PS50103">
    <property type="entry name" value="ZF_C3H1"/>
    <property type="match status" value="1"/>
</dbReference>
<feature type="compositionally biased region" description="Low complexity" evidence="2">
    <location>
        <begin position="236"/>
        <end position="257"/>
    </location>
</feature>
<dbReference type="GO" id="GO:0008270">
    <property type="term" value="F:zinc ion binding"/>
    <property type="evidence" value="ECO:0007669"/>
    <property type="project" value="UniProtKB-KW"/>
</dbReference>
<feature type="region of interest" description="Disordered" evidence="2">
    <location>
        <begin position="802"/>
        <end position="907"/>
    </location>
</feature>
<dbReference type="Pfam" id="PF00642">
    <property type="entry name" value="zf-CCCH"/>
    <property type="match status" value="1"/>
</dbReference>
<feature type="region of interest" description="Disordered" evidence="2">
    <location>
        <begin position="1562"/>
        <end position="1587"/>
    </location>
</feature>
<dbReference type="EMBL" id="NBII01000001">
    <property type="protein sequence ID" value="PAV23760.1"/>
    <property type="molecule type" value="Genomic_DNA"/>
</dbReference>
<name>A0A286UVX2_9AGAM</name>
<dbReference type="Pfam" id="PF07724">
    <property type="entry name" value="AAA_2"/>
    <property type="match status" value="1"/>
</dbReference>
<feature type="compositionally biased region" description="Acidic residues" evidence="2">
    <location>
        <begin position="362"/>
        <end position="378"/>
    </location>
</feature>
<feature type="region of interest" description="Disordered" evidence="2">
    <location>
        <begin position="997"/>
        <end position="1072"/>
    </location>
</feature>
<dbReference type="OrthoDB" id="47330at2759"/>
<feature type="region of interest" description="Disordered" evidence="2">
    <location>
        <begin position="559"/>
        <end position="660"/>
    </location>
</feature>
<feature type="compositionally biased region" description="Basic and acidic residues" evidence="2">
    <location>
        <begin position="507"/>
        <end position="529"/>
    </location>
</feature>
<keyword evidence="5" id="KW-1185">Reference proteome</keyword>
<feature type="compositionally biased region" description="Low complexity" evidence="2">
    <location>
        <begin position="1105"/>
        <end position="1120"/>
    </location>
</feature>
<dbReference type="GO" id="GO:0016887">
    <property type="term" value="F:ATP hydrolysis activity"/>
    <property type="evidence" value="ECO:0007669"/>
    <property type="project" value="InterPro"/>
</dbReference>
<feature type="region of interest" description="Disordered" evidence="2">
    <location>
        <begin position="676"/>
        <end position="760"/>
    </location>
</feature>
<evidence type="ECO:0000256" key="2">
    <source>
        <dbReference type="SAM" id="MobiDB-lite"/>
    </source>
</evidence>
<feature type="compositionally biased region" description="Acidic residues" evidence="2">
    <location>
        <begin position="150"/>
        <end position="178"/>
    </location>
</feature>
<feature type="region of interest" description="Disordered" evidence="2">
    <location>
        <begin position="1335"/>
        <end position="1391"/>
    </location>
</feature>
<feature type="zinc finger region" description="C3H1-type" evidence="1">
    <location>
        <begin position="9"/>
        <end position="36"/>
    </location>
</feature>
<feature type="region of interest" description="Disordered" evidence="2">
    <location>
        <begin position="1420"/>
        <end position="1454"/>
    </location>
</feature>
<evidence type="ECO:0000259" key="3">
    <source>
        <dbReference type="PROSITE" id="PS50103"/>
    </source>
</evidence>
<evidence type="ECO:0000313" key="5">
    <source>
        <dbReference type="Proteomes" id="UP000217199"/>
    </source>
</evidence>
<accession>A0A286UVX2</accession>
<keyword evidence="1" id="KW-0862">Zinc</keyword>
<feature type="domain" description="C3H1-type" evidence="3">
    <location>
        <begin position="9"/>
        <end position="36"/>
    </location>
</feature>
<feature type="compositionally biased region" description="Polar residues" evidence="2">
    <location>
        <begin position="732"/>
        <end position="746"/>
    </location>
</feature>
<organism evidence="4 5">
    <name type="scientific">Pyrrhoderma noxium</name>
    <dbReference type="NCBI Taxonomy" id="2282107"/>
    <lineage>
        <taxon>Eukaryota</taxon>
        <taxon>Fungi</taxon>
        <taxon>Dikarya</taxon>
        <taxon>Basidiomycota</taxon>
        <taxon>Agaricomycotina</taxon>
        <taxon>Agaricomycetes</taxon>
        <taxon>Hymenochaetales</taxon>
        <taxon>Hymenochaetaceae</taxon>
        <taxon>Pyrrhoderma</taxon>
    </lineage>
</organism>
<feature type="compositionally biased region" description="Basic and acidic residues" evidence="2">
    <location>
        <begin position="897"/>
        <end position="907"/>
    </location>
</feature>
<feature type="compositionally biased region" description="Polar residues" evidence="2">
    <location>
        <begin position="869"/>
        <end position="893"/>
    </location>
</feature>
<protein>
    <submittedName>
        <fullName evidence="4">P-loop containing nucleoside triphosphate hydrolase</fullName>
    </submittedName>
</protein>
<dbReference type="Gene3D" id="3.40.50.300">
    <property type="entry name" value="P-loop containing nucleotide triphosphate hydrolases"/>
    <property type="match status" value="1"/>
</dbReference>
<feature type="compositionally biased region" description="Polar residues" evidence="2">
    <location>
        <begin position="1341"/>
        <end position="1370"/>
    </location>
</feature>
<evidence type="ECO:0000256" key="1">
    <source>
        <dbReference type="PROSITE-ProRule" id="PRU00723"/>
    </source>
</evidence>
<sequence length="1910" mass="207201">MAAPPPYWKKKTRPCPFYSAGRCLFSDSCNFVHSVKVNHEPQTVLASTAPPEGTHYDYTRVIDRSDVGFKKSIELNGERWSADERPGANSSVSAGSSLSRSTSMSSNSSSRGTLRRSSSERRRRSIMSPPRSPRLSGLLSVLEPVIGPEPELEEFDEEDEEDEEDESGEGEGGEEGESCEPVTTDSSFSKPEFKSPHISTTSRYSTALPYLQETPTSTNEDLDATSPPLVYNSGPSTSSLELTTESTSTERPSNSSLNRARIPAPIITQSYGPTSIVLDNNTLEVHTQRPQSLLFIDDPLTTSRGSRPPSTFELLTSPFAGASPALRILSPQLQAGEPIAPIFSALHGLATGPTPRSRPYADDDVDSLETLESSEENSENAIESSSSHGTDESRDCSEESFEFVEKDDELGSENSESVESVDSPHETERPVSDDFRTPRNKPNTVEAMRSDQEVPSLPSPRIQKEGTEEGCSQERISVEGEDDSVKTLTSPVQLIQETSVRSPSPARVDRSLPHTKIESHPPTELEPHPPIENGSHSLTGIECLASTETECLPSIETEFLPPTETGSLCPTEIESPAPTETESCPPIGTEPHPLTEIESLPSSKAESLPLTVTESLSPTEIESHPPTDIEYRPPTETRSSTPIETRTLPATEIESLPATEVESLNATDIVSLPPTEIEFHPPFEIPPSPTTEIEPLRPTGIEPHPPTEIESSPNRIESLLPKEIGPVLPSETVASPTESQQESNAVETEEISDVQPSSPVVATTLLTDAILQEDNPPVFGETSVEDHIDSVLDTLLRDSSSETLSQDLFSENWSRDSPLESLPRDLSPGNFLQDPPPEGLPQDSYLGNSPQDASAENFIRDSSPEIFPQDSSPESLPQASSLENYLQDSSPESVPQEEVHQDLNKRPSLEYVDVSTVSPLISERRIYRENSIDLSSPRTPAASYSASRKESLVSSVISSPTYSIRRSKRTESVVSIKDQPVTAPVLRLSPTEGLTKIVTSGEDTRDSDSSTTNSLDPSPIFSEQSSEHTHDTSIESNDDENLNKGNPRETILERRTRNSISSPRRLAVKSVTSPTKLLREILAPSPVERTIRPSPSPLYGDSFHSASPSTSSAASSPRPSWAELQKRSGVSHKVPFGFRQSLLVDESQSTTLAKRLSAHSINDSTGSLASSLANLTPNPRPASRVDMLAGRARSVSPAGFTSGSSGKRDSLASIASSNSSFQRIHANPPRSASQLEFNSHHLRSDSPISVAGSESSSSRQSWMKPLRLSHNVNSAASSLSDPRSSAIFSQTKRSSIASIHSSTSHDHHASSGSLVDNSLLSSSRSSLISAYLNDTDIPPHDNSSVINSDGSQRPSLDSVLPSSSTQNSDTPLDGGELTHHRSQSTGTVDETVSNLDLLSPLSGSMRGLDFEELSRFQFSETDSDATADEPSIPPLHVSSEEHVDSVDQPQPAPTKLSPVVEAEILHPSVKLSPAKSSPPNSQIPTPIHAIATPRPTLMFAIASDNPAEVERVLASGEAHTNDAIGPQSALEFALTNDALVNKTEIVKTLLAFGADPSSLSGDLLKSHTSQSQPENSEIPPEEEDDVLTDLPSEAVGSISKRKKRESLLNPAMKYYLNRANAGAQGLQTNAALRKSDFRPLARMRFDFVGQDRALEHLYWVLGMHSQQPIGTPLVVLCCGPSGHGKSLLARKFGSLLDVPTHTVNMTVLKTSHDLWDCPSMSPYDPPSQRTLAEFLEENAGKRCVVVLDEIDKNEDERTLWSLLAPWELGRCSIDAGRRHIDVRNVIWLGTSNLGQNLVFEHHKARKEPDTIMTKAEYRGLMNNMRPLVTERLGPSLMSRVTAVLPFVPFTPEEKLAIASEAVLALGGDMATELGPEEFEQLASQCVSEYVSTDGARSLYRSVSTHLMEAF</sequence>
<feature type="compositionally biased region" description="Polar residues" evidence="2">
    <location>
        <begin position="600"/>
        <end position="620"/>
    </location>
</feature>
<comment type="caution">
    <text evidence="4">The sequence shown here is derived from an EMBL/GenBank/DDBJ whole genome shotgun (WGS) entry which is preliminary data.</text>
</comment>
<feature type="region of interest" description="Disordered" evidence="2">
    <location>
        <begin position="79"/>
        <end position="261"/>
    </location>
</feature>
<dbReference type="SUPFAM" id="SSF52540">
    <property type="entry name" value="P-loop containing nucleoside triphosphate hydrolases"/>
    <property type="match status" value="1"/>
</dbReference>
<dbReference type="InterPro" id="IPR027417">
    <property type="entry name" value="P-loop_NTPase"/>
</dbReference>
<feature type="compositionally biased region" description="Low complexity" evidence="2">
    <location>
        <begin position="90"/>
        <end position="116"/>
    </location>
</feature>
<feature type="compositionally biased region" description="Low complexity" evidence="2">
    <location>
        <begin position="412"/>
        <end position="421"/>
    </location>
</feature>
<feature type="compositionally biased region" description="Acidic residues" evidence="2">
    <location>
        <begin position="398"/>
        <end position="411"/>
    </location>
</feature>
<proteinExistence type="predicted"/>
<feature type="compositionally biased region" description="Polar residues" evidence="2">
    <location>
        <begin position="1566"/>
        <end position="1575"/>
    </location>
</feature>
<feature type="compositionally biased region" description="Low complexity" evidence="2">
    <location>
        <begin position="126"/>
        <end position="136"/>
    </location>
</feature>
<dbReference type="GO" id="GO:0005524">
    <property type="term" value="F:ATP binding"/>
    <property type="evidence" value="ECO:0007669"/>
    <property type="project" value="InterPro"/>
</dbReference>
<feature type="region of interest" description="Disordered" evidence="2">
    <location>
        <begin position="352"/>
        <end position="537"/>
    </location>
</feature>
<feature type="compositionally biased region" description="Polar residues" evidence="2">
    <location>
        <begin position="486"/>
        <end position="502"/>
    </location>
</feature>
<feature type="compositionally biased region" description="Basic and acidic residues" evidence="2">
    <location>
        <begin position="422"/>
        <end position="437"/>
    </location>
</feature>